<accession>V4I405</accession>
<dbReference type="Proteomes" id="UP000017820">
    <property type="component" value="Unassembled WGS sequence"/>
</dbReference>
<feature type="signal peptide" evidence="1">
    <location>
        <begin position="1"/>
        <end position="22"/>
    </location>
</feature>
<comment type="caution">
    <text evidence="2">The sequence shown here is derived from an EMBL/GenBank/DDBJ whole genome shotgun (WGS) entry which is preliminary data.</text>
</comment>
<reference evidence="2 3" key="1">
    <citation type="submission" date="2013-07" db="EMBL/GenBank/DDBJ databases">
        <title>Draft genome sequence of Pseudoalteromonas luteoviolacea 2ta16.</title>
        <authorList>
            <person name="Allen E.E."/>
            <person name="Azam F."/>
            <person name="Podell S."/>
        </authorList>
    </citation>
    <scope>NUCLEOTIDE SEQUENCE [LARGE SCALE GENOMIC DNA]</scope>
    <source>
        <strain evidence="2 3">2ta16</strain>
    </source>
</reference>
<dbReference type="PATRIC" id="fig|1353533.3.peg.525"/>
<evidence type="ECO:0000313" key="3">
    <source>
        <dbReference type="Proteomes" id="UP000017820"/>
    </source>
</evidence>
<dbReference type="RefSeq" id="WP_023397489.1">
    <property type="nucleotide sequence ID" value="NZ_AUSV01000008.1"/>
</dbReference>
<dbReference type="AlphaFoldDB" id="V4I405"/>
<evidence type="ECO:0000256" key="1">
    <source>
        <dbReference type="SAM" id="SignalP"/>
    </source>
</evidence>
<keyword evidence="1" id="KW-0732">Signal</keyword>
<dbReference type="GeneID" id="29921286"/>
<name>V4I405_PSEL2</name>
<gene>
    <name evidence="2" type="ORF">PL2TA16_04525</name>
</gene>
<sequence length="369" mass="42008">MFKKSLIAGLVALSSIPLAVKAESFPQRFMVFSFAGQTTQENDLKVGYLYFKSGQKALIQYYKFSPKYKQPLSESHPNYGKSESWPLRNYTHPNYDHENNKIMEVNGEICTDPGRFRVPNYSSTLKAPIEIDYTYSDGVLSFKVDGVTMTWERQNSGANTERWEATTGYKKLKGFAYGSDLVYMPKLSMSEERDTDNNIIQKNTFDYAYTGHWWLNDAKGYGNQKLLENQWIDSPENPLLSNISLEKYSNTFFNERFKVDRRVIPSQQNVHGITISALSDRTTHAQTTFAINSASIPAIIYQHSGFIYEGPNKSCYQTTENSGHLRMLMGAWDASTNEIKAMVGAEFSWEVDGFPIWGVGYQVGSSYNN</sequence>
<protein>
    <submittedName>
        <fullName evidence="2">Uncharacterized protein</fullName>
    </submittedName>
</protein>
<proteinExistence type="predicted"/>
<organism evidence="2 3">
    <name type="scientific">Pseudoalteromonas luteoviolacea (strain 2ta16)</name>
    <dbReference type="NCBI Taxonomy" id="1353533"/>
    <lineage>
        <taxon>Bacteria</taxon>
        <taxon>Pseudomonadati</taxon>
        <taxon>Pseudomonadota</taxon>
        <taxon>Gammaproteobacteria</taxon>
        <taxon>Alteromonadales</taxon>
        <taxon>Pseudoalteromonadaceae</taxon>
        <taxon>Pseudoalteromonas</taxon>
    </lineage>
</organism>
<evidence type="ECO:0000313" key="2">
    <source>
        <dbReference type="EMBL" id="ESP94969.1"/>
    </source>
</evidence>
<feature type="chain" id="PRO_5004718246" evidence="1">
    <location>
        <begin position="23"/>
        <end position="369"/>
    </location>
</feature>
<dbReference type="EMBL" id="AUSV01000008">
    <property type="protein sequence ID" value="ESP94969.1"/>
    <property type="molecule type" value="Genomic_DNA"/>
</dbReference>